<keyword evidence="10" id="KW-1185">Reference proteome</keyword>
<gene>
    <name evidence="9" type="ORF">N7E81_17095</name>
</gene>
<dbReference type="RefSeq" id="WP_263050816.1">
    <property type="nucleotide sequence ID" value="NZ_CP106735.1"/>
</dbReference>
<comment type="similarity">
    <text evidence="2">Belongs to the SusD family.</text>
</comment>
<evidence type="ECO:0000256" key="6">
    <source>
        <dbReference type="SAM" id="SignalP"/>
    </source>
</evidence>
<evidence type="ECO:0000256" key="5">
    <source>
        <dbReference type="ARBA" id="ARBA00023237"/>
    </source>
</evidence>
<dbReference type="InterPro" id="IPR011990">
    <property type="entry name" value="TPR-like_helical_dom_sf"/>
</dbReference>
<sequence length="509" mass="56591">MISIYKKIGVKYLALVALLAVSYGCVDLDEDPTEALLSPEVMTSPEALDAAIVGVYRSIQNYANASTFYIAGYGGDDITTHPGRNKAGFRAFDQRNVIPTTERLNDSWNGYYEPIRALNNIIEQKDAIVGGDLDEINVRIGEAYFMRGMLYMFLTRTFGKVPLSLSALPDLNLGLSEIEDVYMHIESDFKQAAALLPDLHPESVGVGARANKGTANAFLSRLYLYWGGYPLKDNSKYALAASTAKSVIDNASAHDFMMVDDMLSLWSQEDANRFNTEGVFTLVFCQPCDDQFSNRAVGRVGYPINAQGWNETFAEIKFMNDMPAGPRKDATFKESLTLKDGSSLHYTSFQELQQPMIVKVTGLESEIPAWSRNTTTNVNRYFMRYAEVLLIYAEATGRAGANDAAAWDALNQVRRRALGHLPYTSTYPDDLTAADGNLADLAFTERKWELAGEFERWYDLVRMEQVQTALSDRSPLESNAIVGSLGLDNYFAPIPQEEIDKAPHLADSK</sequence>
<dbReference type="InterPro" id="IPR012944">
    <property type="entry name" value="SusD_RagB_dom"/>
</dbReference>
<feature type="domain" description="RagB/SusD" evidence="7">
    <location>
        <begin position="371"/>
        <end position="505"/>
    </location>
</feature>
<evidence type="ECO:0000256" key="4">
    <source>
        <dbReference type="ARBA" id="ARBA00023136"/>
    </source>
</evidence>
<dbReference type="CDD" id="cd08977">
    <property type="entry name" value="SusD"/>
    <property type="match status" value="1"/>
</dbReference>
<feature type="domain" description="SusD-like N-terminal" evidence="8">
    <location>
        <begin position="28"/>
        <end position="224"/>
    </location>
</feature>
<dbReference type="SUPFAM" id="SSF48452">
    <property type="entry name" value="TPR-like"/>
    <property type="match status" value="1"/>
</dbReference>
<keyword evidence="5" id="KW-0998">Cell outer membrane</keyword>
<accession>A0ABY6CYY4</accession>
<evidence type="ECO:0000259" key="8">
    <source>
        <dbReference type="Pfam" id="PF14322"/>
    </source>
</evidence>
<dbReference type="Proteomes" id="UP001062165">
    <property type="component" value="Chromosome"/>
</dbReference>
<proteinExistence type="inferred from homology"/>
<reference evidence="9" key="1">
    <citation type="submission" date="2022-10" db="EMBL/GenBank/DDBJ databases">
        <title>Comparative genomics and taxonomic characterization of three novel marine species of genus Reichenbachiella exhibiting antioxidant and polysaccharide degradation activities.</title>
        <authorList>
            <person name="Muhammad N."/>
            <person name="Lee Y.-J."/>
            <person name="Ko J."/>
            <person name="Kim S.-G."/>
        </authorList>
    </citation>
    <scope>NUCLEOTIDE SEQUENCE</scope>
    <source>
        <strain evidence="9">Wsw4-B4</strain>
    </source>
</reference>
<evidence type="ECO:0000313" key="10">
    <source>
        <dbReference type="Proteomes" id="UP001062165"/>
    </source>
</evidence>
<feature type="chain" id="PRO_5046132962" evidence="6">
    <location>
        <begin position="23"/>
        <end position="509"/>
    </location>
</feature>
<protein>
    <submittedName>
        <fullName evidence="9">RagB/SusD family nutrient uptake outer membrane protein</fullName>
    </submittedName>
</protein>
<dbReference type="Pfam" id="PF07980">
    <property type="entry name" value="SusD_RagB"/>
    <property type="match status" value="1"/>
</dbReference>
<evidence type="ECO:0000256" key="1">
    <source>
        <dbReference type="ARBA" id="ARBA00004442"/>
    </source>
</evidence>
<keyword evidence="3 6" id="KW-0732">Signal</keyword>
<dbReference type="Pfam" id="PF14322">
    <property type="entry name" value="SusD-like_3"/>
    <property type="match status" value="1"/>
</dbReference>
<name>A0ABY6CYY4_9BACT</name>
<evidence type="ECO:0000313" key="9">
    <source>
        <dbReference type="EMBL" id="UXX79073.1"/>
    </source>
</evidence>
<keyword evidence="4" id="KW-0472">Membrane</keyword>
<dbReference type="InterPro" id="IPR033985">
    <property type="entry name" value="SusD-like_N"/>
</dbReference>
<dbReference type="Gene3D" id="1.25.40.390">
    <property type="match status" value="1"/>
</dbReference>
<organism evidence="9 10">
    <name type="scientific">Reichenbachiella carrageenanivorans</name>
    <dbReference type="NCBI Taxonomy" id="2979869"/>
    <lineage>
        <taxon>Bacteria</taxon>
        <taxon>Pseudomonadati</taxon>
        <taxon>Bacteroidota</taxon>
        <taxon>Cytophagia</taxon>
        <taxon>Cytophagales</taxon>
        <taxon>Reichenbachiellaceae</taxon>
        <taxon>Reichenbachiella</taxon>
    </lineage>
</organism>
<evidence type="ECO:0000256" key="2">
    <source>
        <dbReference type="ARBA" id="ARBA00006275"/>
    </source>
</evidence>
<feature type="signal peptide" evidence="6">
    <location>
        <begin position="1"/>
        <end position="22"/>
    </location>
</feature>
<evidence type="ECO:0000256" key="3">
    <source>
        <dbReference type="ARBA" id="ARBA00022729"/>
    </source>
</evidence>
<comment type="subcellular location">
    <subcellularLocation>
        <location evidence="1">Cell outer membrane</location>
    </subcellularLocation>
</comment>
<dbReference type="PROSITE" id="PS51257">
    <property type="entry name" value="PROKAR_LIPOPROTEIN"/>
    <property type="match status" value="1"/>
</dbReference>
<evidence type="ECO:0000259" key="7">
    <source>
        <dbReference type="Pfam" id="PF07980"/>
    </source>
</evidence>
<dbReference type="EMBL" id="CP106735">
    <property type="protein sequence ID" value="UXX79073.1"/>
    <property type="molecule type" value="Genomic_DNA"/>
</dbReference>